<name>A0A1H1C2B7_9BURK</name>
<dbReference type="GO" id="GO:0016787">
    <property type="term" value="F:hydrolase activity"/>
    <property type="evidence" value="ECO:0007669"/>
    <property type="project" value="InterPro"/>
</dbReference>
<dbReference type="PANTHER" id="PTHR46623">
    <property type="entry name" value="CARBOXYMETHYLENEBUTENOLIDASE-RELATED"/>
    <property type="match status" value="1"/>
</dbReference>
<dbReference type="OrthoDB" id="62567at2"/>
<keyword evidence="3" id="KW-1185">Reference proteome</keyword>
<organism evidence="2 3">
    <name type="scientific">Paraburkholderia fungorum</name>
    <dbReference type="NCBI Taxonomy" id="134537"/>
    <lineage>
        <taxon>Bacteria</taxon>
        <taxon>Pseudomonadati</taxon>
        <taxon>Pseudomonadota</taxon>
        <taxon>Betaproteobacteria</taxon>
        <taxon>Burkholderiales</taxon>
        <taxon>Burkholderiaceae</taxon>
        <taxon>Paraburkholderia</taxon>
    </lineage>
</organism>
<protein>
    <submittedName>
        <fullName evidence="2">Carboxymethylenebutenolidase</fullName>
    </submittedName>
</protein>
<dbReference type="Proteomes" id="UP000183487">
    <property type="component" value="Unassembled WGS sequence"/>
</dbReference>
<dbReference type="PANTHER" id="PTHR46623:SF6">
    <property type="entry name" value="ALPHA_BETA-HYDROLASES SUPERFAMILY PROTEIN"/>
    <property type="match status" value="1"/>
</dbReference>
<gene>
    <name evidence="2" type="ORF">SAMN05443245_1936</name>
</gene>
<feature type="domain" description="Dienelactone hydrolase" evidence="1">
    <location>
        <begin position="14"/>
        <end position="227"/>
    </location>
</feature>
<accession>A0A1H1C2B7</accession>
<reference evidence="3" key="1">
    <citation type="submission" date="2016-10" db="EMBL/GenBank/DDBJ databases">
        <authorList>
            <person name="Varghese N."/>
        </authorList>
    </citation>
    <scope>NUCLEOTIDE SEQUENCE [LARGE SCALE GENOMIC DNA]</scope>
    <source>
        <strain evidence="3">GAS106B</strain>
    </source>
</reference>
<proteinExistence type="predicted"/>
<dbReference type="InterPro" id="IPR002925">
    <property type="entry name" value="Dienelactn_hydro"/>
</dbReference>
<evidence type="ECO:0000313" key="2">
    <source>
        <dbReference type="EMBL" id="SDQ58352.1"/>
    </source>
</evidence>
<dbReference type="EMBL" id="FNKP01000001">
    <property type="protein sequence ID" value="SDQ58352.1"/>
    <property type="molecule type" value="Genomic_DNA"/>
</dbReference>
<dbReference type="AlphaFoldDB" id="A0A1H1C2B7"/>
<evidence type="ECO:0000259" key="1">
    <source>
        <dbReference type="Pfam" id="PF01738"/>
    </source>
</evidence>
<evidence type="ECO:0000313" key="3">
    <source>
        <dbReference type="Proteomes" id="UP000183487"/>
    </source>
</evidence>
<dbReference type="InterPro" id="IPR032710">
    <property type="entry name" value="NTF2-like_dom_sf"/>
</dbReference>
<dbReference type="SUPFAM" id="SSF54427">
    <property type="entry name" value="NTF2-like"/>
    <property type="match status" value="1"/>
</dbReference>
<dbReference type="InterPro" id="IPR029058">
    <property type="entry name" value="AB_hydrolase_fold"/>
</dbReference>
<dbReference type="Pfam" id="PF01738">
    <property type="entry name" value="DLH"/>
    <property type="match status" value="1"/>
</dbReference>
<dbReference type="Gene3D" id="3.10.450.50">
    <property type="match status" value="1"/>
</dbReference>
<dbReference type="SUPFAM" id="SSF53474">
    <property type="entry name" value="alpha/beta-Hydrolases"/>
    <property type="match status" value="1"/>
</dbReference>
<dbReference type="Gene3D" id="3.40.50.1820">
    <property type="entry name" value="alpha/beta hydrolase"/>
    <property type="match status" value="1"/>
</dbReference>
<dbReference type="RefSeq" id="WP_074764080.1">
    <property type="nucleotide sequence ID" value="NZ_FNKP01000001.1"/>
</dbReference>
<sequence>MSQQIKITSNGSQFDAWLALPDTGSGPVIVLLQEIFGINAEMREVADLYASEGYVVLAPDLFHQFEPNIELGYSEADHAKAFDYYKRFDVARAIGDIRATVQFARSMPESTGAVGALGFCLGGKLAYLAAAQCGVDCAVGYYGVGIQDALDLAAEITCPLALHFGETDPMNPPAAVAAIKAALGDKPNVKLHVYPEAGHAFNRSGPTFVKSAAMPAHTRSLDVFRKTLGPDYDLSAIADHHFYLEFAARDPEATMQTMVPQPYVNHVPTMTGGTGYTELKRFYANHFIHNNPADTKMVPISRVVGVDRMVDEFILCFTHDREIDWLLPGVAPTGRYVEIPMLVVVGFRGPKLYNEHIYWDQASVLVQIGLLDPAGLPVSGAEAARKLMNEKLPSNTLMARWKDSAPVE</sequence>
<dbReference type="InterPro" id="IPR051049">
    <property type="entry name" value="Dienelactone_hydrolase-like"/>
</dbReference>